<organism evidence="8 9">
    <name type="scientific">Benzoatithermus flavus</name>
    <dbReference type="NCBI Taxonomy" id="3108223"/>
    <lineage>
        <taxon>Bacteria</taxon>
        <taxon>Pseudomonadati</taxon>
        <taxon>Pseudomonadota</taxon>
        <taxon>Alphaproteobacteria</taxon>
        <taxon>Geminicoccales</taxon>
        <taxon>Geminicoccaceae</taxon>
        <taxon>Benzoatithermus</taxon>
    </lineage>
</organism>
<dbReference type="EMBL" id="JBBLZC010000012">
    <property type="protein sequence ID" value="MEK0084102.1"/>
    <property type="molecule type" value="Genomic_DNA"/>
</dbReference>
<dbReference type="CDD" id="cd03112">
    <property type="entry name" value="CobW-like"/>
    <property type="match status" value="1"/>
</dbReference>
<reference evidence="8 9" key="1">
    <citation type="submission" date="2024-01" db="EMBL/GenBank/DDBJ databases">
        <title>Multi-omics insights into the function and evolution of sodium benzoate biodegradation pathways in Benzoatithermus flavus gen. nov., sp. nov. from hot spring.</title>
        <authorList>
            <person name="Hu C.-J."/>
            <person name="Li W.-J."/>
        </authorList>
    </citation>
    <scope>NUCLEOTIDE SEQUENCE [LARGE SCALE GENOMIC DNA]</scope>
    <source>
        <strain evidence="8 9">SYSU G07066</strain>
    </source>
</reference>
<proteinExistence type="inferred from homology"/>
<comment type="catalytic activity">
    <reaction evidence="6">
        <text>GTP + H2O = GDP + phosphate + H(+)</text>
        <dbReference type="Rhea" id="RHEA:19669"/>
        <dbReference type="ChEBI" id="CHEBI:15377"/>
        <dbReference type="ChEBI" id="CHEBI:15378"/>
        <dbReference type="ChEBI" id="CHEBI:37565"/>
        <dbReference type="ChEBI" id="CHEBI:43474"/>
        <dbReference type="ChEBI" id="CHEBI:58189"/>
    </reaction>
    <physiologicalReaction direction="left-to-right" evidence="6">
        <dbReference type="Rhea" id="RHEA:19670"/>
    </physiologicalReaction>
</comment>
<evidence type="ECO:0000256" key="2">
    <source>
        <dbReference type="ARBA" id="ARBA00022801"/>
    </source>
</evidence>
<evidence type="ECO:0000313" key="9">
    <source>
        <dbReference type="Proteomes" id="UP001375743"/>
    </source>
</evidence>
<sequence>MIREHRPVTVNLLTGFLGSGKTSLLKRLLCQPSLEDTAVLINEFGEVGLDHLLIEEVDQDVVLLKSGCVCCTVRGDLRDGLDRLFGRMLRGEVPRFSRVVIETTGLADPVPIVASFSADPALRYHFQLGNVVTVIDAVNGMANLARHPEALKQVALADRLVVSKTDLVGPEEVAALCRRLAALNPTAAIHRSSEDEPAPASLLLDDVHDPARKGEEVRRWLAAAEREALHDDHRHHHDDSIATFCLSTDEPLDWAPFGLWLSMLLNRHGSEILRLKGLLWVEGVDRPVVVQGVQHLVHKPVHLDAWPDGKPVTRLVVIGRGLDRAAILRSFRAFNRLGRSAAGAAYSAATAD</sequence>
<dbReference type="PANTHER" id="PTHR13748:SF62">
    <property type="entry name" value="COBW DOMAIN-CONTAINING PROTEIN"/>
    <property type="match status" value="1"/>
</dbReference>
<feature type="domain" description="CobW C-terminal" evidence="7">
    <location>
        <begin position="241"/>
        <end position="335"/>
    </location>
</feature>
<dbReference type="InterPro" id="IPR036627">
    <property type="entry name" value="CobW-likC_sf"/>
</dbReference>
<dbReference type="Pfam" id="PF07683">
    <property type="entry name" value="CobW_C"/>
    <property type="match status" value="1"/>
</dbReference>
<dbReference type="InterPro" id="IPR027417">
    <property type="entry name" value="P-loop_NTPase"/>
</dbReference>
<keyword evidence="2" id="KW-0378">Hydrolase</keyword>
<evidence type="ECO:0000256" key="4">
    <source>
        <dbReference type="ARBA" id="ARBA00034320"/>
    </source>
</evidence>
<evidence type="ECO:0000313" key="8">
    <source>
        <dbReference type="EMBL" id="MEK0084102.1"/>
    </source>
</evidence>
<dbReference type="SUPFAM" id="SSF90002">
    <property type="entry name" value="Hypothetical protein YjiA, C-terminal domain"/>
    <property type="match status" value="1"/>
</dbReference>
<dbReference type="InterPro" id="IPR011629">
    <property type="entry name" value="CobW-like_C"/>
</dbReference>
<evidence type="ECO:0000256" key="1">
    <source>
        <dbReference type="ARBA" id="ARBA00022741"/>
    </source>
</evidence>
<evidence type="ECO:0000259" key="7">
    <source>
        <dbReference type="SMART" id="SM00833"/>
    </source>
</evidence>
<evidence type="ECO:0000256" key="6">
    <source>
        <dbReference type="ARBA" id="ARBA00049117"/>
    </source>
</evidence>
<accession>A0ABU8XSE1</accession>
<comment type="function">
    <text evidence="5">Zinc chaperone that directly transfers zinc cofactor to target proteins, thereby activating them. Zinc is transferred from the CXCC motif in the GTPase domain to the zinc binding site in target proteins in a process requiring GTP hydrolysis.</text>
</comment>
<name>A0ABU8XSE1_9PROT</name>
<evidence type="ECO:0000256" key="3">
    <source>
        <dbReference type="ARBA" id="ARBA00023186"/>
    </source>
</evidence>
<dbReference type="InterPro" id="IPR003495">
    <property type="entry name" value="CobW/HypB/UreG_nucleotide-bd"/>
</dbReference>
<dbReference type="Proteomes" id="UP001375743">
    <property type="component" value="Unassembled WGS sequence"/>
</dbReference>
<gene>
    <name evidence="8" type="ORF">U1T56_13135</name>
</gene>
<keyword evidence="3" id="KW-0143">Chaperone</keyword>
<keyword evidence="9" id="KW-1185">Reference proteome</keyword>
<dbReference type="Gene3D" id="3.40.50.300">
    <property type="entry name" value="P-loop containing nucleotide triphosphate hydrolases"/>
    <property type="match status" value="1"/>
</dbReference>
<comment type="caution">
    <text evidence="8">The sequence shown here is derived from an EMBL/GenBank/DDBJ whole genome shotgun (WGS) entry which is preliminary data.</text>
</comment>
<dbReference type="Pfam" id="PF02492">
    <property type="entry name" value="cobW"/>
    <property type="match status" value="1"/>
</dbReference>
<dbReference type="SUPFAM" id="SSF52540">
    <property type="entry name" value="P-loop containing nucleoside triphosphate hydrolases"/>
    <property type="match status" value="1"/>
</dbReference>
<dbReference type="Gene3D" id="3.30.1220.10">
    <property type="entry name" value="CobW-like, C-terminal domain"/>
    <property type="match status" value="1"/>
</dbReference>
<protein>
    <submittedName>
        <fullName evidence="8">GTP-binding protein</fullName>
    </submittedName>
</protein>
<keyword evidence="1" id="KW-0547">Nucleotide-binding</keyword>
<comment type="similarity">
    <text evidence="4">Belongs to the SIMIBI class G3E GTPase family. ZNG1 subfamily.</text>
</comment>
<dbReference type="PANTHER" id="PTHR13748">
    <property type="entry name" value="COBW-RELATED"/>
    <property type="match status" value="1"/>
</dbReference>
<dbReference type="InterPro" id="IPR051316">
    <property type="entry name" value="Zinc-reg_GTPase_activator"/>
</dbReference>
<dbReference type="RefSeq" id="WP_418159949.1">
    <property type="nucleotide sequence ID" value="NZ_JBBLZC010000012.1"/>
</dbReference>
<dbReference type="SMART" id="SM00833">
    <property type="entry name" value="CobW_C"/>
    <property type="match status" value="1"/>
</dbReference>
<evidence type="ECO:0000256" key="5">
    <source>
        <dbReference type="ARBA" id="ARBA00045658"/>
    </source>
</evidence>